<dbReference type="EMBL" id="JAHXCT010000001">
    <property type="protein sequence ID" value="MBW4768404.1"/>
    <property type="molecule type" value="Genomic_DNA"/>
</dbReference>
<dbReference type="Pfam" id="PF03806">
    <property type="entry name" value="ABG_transport"/>
    <property type="match status" value="1"/>
</dbReference>
<dbReference type="Proteomes" id="UP000788426">
    <property type="component" value="Unassembled WGS sequence"/>
</dbReference>
<organism evidence="2 3">
    <name type="scientific">Hoylesella nanceiensis</name>
    <dbReference type="NCBI Taxonomy" id="425941"/>
    <lineage>
        <taxon>Bacteria</taxon>
        <taxon>Pseudomonadati</taxon>
        <taxon>Bacteroidota</taxon>
        <taxon>Bacteroidia</taxon>
        <taxon>Bacteroidales</taxon>
        <taxon>Prevotellaceae</taxon>
        <taxon>Hoylesella</taxon>
    </lineage>
</organism>
<feature type="transmembrane region" description="Helical" evidence="1">
    <location>
        <begin position="62"/>
        <end position="80"/>
    </location>
</feature>
<name>A0ABS6YA04_9BACT</name>
<sequence>MSKLKSLFKLNIAFITCSLLLLQIMVVILSWMIKTIYPEFNGRSLLSGEGVRWFLGNFTNNVASNILVWIILIGLSWGAIRSSNILQVFKRSHTLSYRERLGFRIVLIEIMIWFTVIALLSFIPHAAMLSITGQLFPSSFSKSIVPLITFIALFSSITYGLIIGKLRKGNLIIEALSNGIKQIAPYIIIYIILVQLIYSIKFVLLI</sequence>
<evidence type="ECO:0000313" key="3">
    <source>
        <dbReference type="Proteomes" id="UP000788426"/>
    </source>
</evidence>
<reference evidence="2 3" key="1">
    <citation type="submission" date="2021-07" db="EMBL/GenBank/DDBJ databases">
        <title>Genomic diversity and antimicrobial resistance of Prevotella spp. isolated from chronic lung disease airways.</title>
        <authorList>
            <person name="Webb K.A."/>
            <person name="Olagoke O.S."/>
            <person name="Baird T."/>
            <person name="Neill J."/>
            <person name="Pham A."/>
            <person name="Wells T.J."/>
            <person name="Ramsay K.A."/>
            <person name="Bell S.C."/>
            <person name="Sarovich D.S."/>
            <person name="Price E.P."/>
        </authorList>
    </citation>
    <scope>NUCLEOTIDE SEQUENCE [LARGE SCALE GENOMIC DNA]</scope>
    <source>
        <strain evidence="2 3">SCHI0011.S.12</strain>
    </source>
</reference>
<dbReference type="InterPro" id="IPR004697">
    <property type="entry name" value="AbgT"/>
</dbReference>
<keyword evidence="3" id="KW-1185">Reference proteome</keyword>
<protein>
    <submittedName>
        <fullName evidence="2">AbgT family transporter</fullName>
    </submittedName>
</protein>
<dbReference type="PANTHER" id="PTHR30282:SF0">
    <property type="entry name" value="P-AMINOBENZOYL-GLUTAMATE TRANSPORT PROTEIN"/>
    <property type="match status" value="1"/>
</dbReference>
<keyword evidence="1" id="KW-1133">Transmembrane helix</keyword>
<feature type="transmembrane region" description="Helical" evidence="1">
    <location>
        <begin position="143"/>
        <end position="162"/>
    </location>
</feature>
<evidence type="ECO:0000313" key="2">
    <source>
        <dbReference type="EMBL" id="MBW4768404.1"/>
    </source>
</evidence>
<accession>A0ABS6YA04</accession>
<proteinExistence type="predicted"/>
<gene>
    <name evidence="2" type="ORF">KZO38_01285</name>
</gene>
<feature type="transmembrane region" description="Helical" evidence="1">
    <location>
        <begin position="101"/>
        <end position="123"/>
    </location>
</feature>
<keyword evidence="1" id="KW-0812">Transmembrane</keyword>
<feature type="transmembrane region" description="Helical" evidence="1">
    <location>
        <begin position="183"/>
        <end position="204"/>
    </location>
</feature>
<keyword evidence="1" id="KW-0472">Membrane</keyword>
<dbReference type="PANTHER" id="PTHR30282">
    <property type="entry name" value="P-AMINOBENZOYL GLUTAMATE TRANSPORTER"/>
    <property type="match status" value="1"/>
</dbReference>
<feature type="transmembrane region" description="Helical" evidence="1">
    <location>
        <begin position="12"/>
        <end position="33"/>
    </location>
</feature>
<comment type="caution">
    <text evidence="2">The sequence shown here is derived from an EMBL/GenBank/DDBJ whole genome shotgun (WGS) entry which is preliminary data.</text>
</comment>
<evidence type="ECO:0000256" key="1">
    <source>
        <dbReference type="SAM" id="Phobius"/>
    </source>
</evidence>